<accession>A0A9D1YXI1</accession>
<dbReference type="InterPro" id="IPR051265">
    <property type="entry name" value="HIBADH-related_NP60_sf"/>
</dbReference>
<dbReference type="GO" id="GO:0140673">
    <property type="term" value="P:transcription elongation-coupled chromatin remodeling"/>
    <property type="evidence" value="ECO:0007669"/>
    <property type="project" value="TreeGrafter"/>
</dbReference>
<evidence type="ECO:0000313" key="4">
    <source>
        <dbReference type="Proteomes" id="UP000824005"/>
    </source>
</evidence>
<feature type="domain" description="NADPH-dependent reductive aminase-like C-terminal" evidence="2">
    <location>
        <begin position="161"/>
        <end position="286"/>
    </location>
</feature>
<dbReference type="AlphaFoldDB" id="A0A9D1YXI1"/>
<organism evidence="3 4">
    <name type="scientific">Candidatus Agrococcus pullicola</name>
    <dbReference type="NCBI Taxonomy" id="2838429"/>
    <lineage>
        <taxon>Bacteria</taxon>
        <taxon>Bacillati</taxon>
        <taxon>Actinomycetota</taxon>
        <taxon>Actinomycetes</taxon>
        <taxon>Micrococcales</taxon>
        <taxon>Microbacteriaceae</taxon>
        <taxon>Agrococcus</taxon>
    </lineage>
</organism>
<evidence type="ECO:0000313" key="3">
    <source>
        <dbReference type="EMBL" id="HIY67568.1"/>
    </source>
</evidence>
<dbReference type="InterPro" id="IPR006115">
    <property type="entry name" value="6PGDH_NADP-bd"/>
</dbReference>
<evidence type="ECO:0000259" key="1">
    <source>
        <dbReference type="Pfam" id="PF03446"/>
    </source>
</evidence>
<dbReference type="EMBL" id="DXDC01000456">
    <property type="protein sequence ID" value="HIY67568.1"/>
    <property type="molecule type" value="Genomic_DNA"/>
</dbReference>
<reference evidence="3" key="1">
    <citation type="journal article" date="2021" name="PeerJ">
        <title>Extensive microbial diversity within the chicken gut microbiome revealed by metagenomics and culture.</title>
        <authorList>
            <person name="Gilroy R."/>
            <person name="Ravi A."/>
            <person name="Getino M."/>
            <person name="Pursley I."/>
            <person name="Horton D.L."/>
            <person name="Alikhan N.F."/>
            <person name="Baker D."/>
            <person name="Gharbi K."/>
            <person name="Hall N."/>
            <person name="Watson M."/>
            <person name="Adriaenssens E.M."/>
            <person name="Foster-Nyarko E."/>
            <person name="Jarju S."/>
            <person name="Secka A."/>
            <person name="Antonio M."/>
            <person name="Oren A."/>
            <person name="Chaudhuri R.R."/>
            <person name="La Ragione R."/>
            <person name="Hildebrand F."/>
            <person name="Pallen M.J."/>
        </authorList>
    </citation>
    <scope>NUCLEOTIDE SEQUENCE</scope>
    <source>
        <strain evidence="3">ChiGjej1B1-98</strain>
    </source>
</reference>
<dbReference type="GO" id="GO:0031491">
    <property type="term" value="F:nucleosome binding"/>
    <property type="evidence" value="ECO:0007669"/>
    <property type="project" value="TreeGrafter"/>
</dbReference>
<dbReference type="Proteomes" id="UP000824005">
    <property type="component" value="Unassembled WGS sequence"/>
</dbReference>
<protein>
    <submittedName>
        <fullName evidence="3">NAD(P)-binding domain-containing protein</fullName>
    </submittedName>
</protein>
<gene>
    <name evidence="3" type="ORF">H9830_14990</name>
</gene>
<dbReference type="Gene3D" id="1.10.1040.10">
    <property type="entry name" value="N-(1-d-carboxylethyl)-l-norvaline Dehydrogenase, domain 2"/>
    <property type="match status" value="1"/>
</dbReference>
<sequence>MTTTSFTLLGLGAMGRALGTTALDAGHSVTVWNRTPGKAAQLTARGAVEAASVRDGLTASNVIAVCLYDHSSIHEVLDAEASLLEGKVLINLTTTTPAEARELAASANAYGAAYLDGAIMATPEMIGREQAVILYAGSKEVVDSQRALLDAWGSVTYEGDDAGLASLWDLAMLTGMYSMFTGFLHGVAMLQSASVSAGSYARRAVPFLAAMTELLGHSTEHLDNRDYSQPTQSLTWTTTLLETVERASREQDISPAPIEMLQVLIRRQIDAGYGNEDFDRIIESMR</sequence>
<evidence type="ECO:0000259" key="2">
    <source>
        <dbReference type="Pfam" id="PF21761"/>
    </source>
</evidence>
<dbReference type="InterPro" id="IPR048666">
    <property type="entry name" value="RedAm-like_C"/>
</dbReference>
<dbReference type="PANTHER" id="PTHR43580">
    <property type="entry name" value="OXIDOREDUCTASE GLYR1-RELATED"/>
    <property type="match status" value="1"/>
</dbReference>
<dbReference type="InterPro" id="IPR036291">
    <property type="entry name" value="NAD(P)-bd_dom_sf"/>
</dbReference>
<feature type="domain" description="6-phosphogluconate dehydrogenase NADP-binding" evidence="1">
    <location>
        <begin position="6"/>
        <end position="156"/>
    </location>
</feature>
<dbReference type="GO" id="GO:0003677">
    <property type="term" value="F:DNA binding"/>
    <property type="evidence" value="ECO:0007669"/>
    <property type="project" value="TreeGrafter"/>
</dbReference>
<dbReference type="GO" id="GO:0050661">
    <property type="term" value="F:NADP binding"/>
    <property type="evidence" value="ECO:0007669"/>
    <property type="project" value="InterPro"/>
</dbReference>
<dbReference type="InterPro" id="IPR013328">
    <property type="entry name" value="6PGD_dom2"/>
</dbReference>
<dbReference type="Pfam" id="PF03446">
    <property type="entry name" value="NAD_binding_2"/>
    <property type="match status" value="1"/>
</dbReference>
<proteinExistence type="predicted"/>
<dbReference type="Pfam" id="PF21761">
    <property type="entry name" value="RedAm-like_C"/>
    <property type="match status" value="1"/>
</dbReference>
<reference evidence="3" key="2">
    <citation type="submission" date="2021-04" db="EMBL/GenBank/DDBJ databases">
        <authorList>
            <person name="Gilroy R."/>
        </authorList>
    </citation>
    <scope>NUCLEOTIDE SEQUENCE</scope>
    <source>
        <strain evidence="3">ChiGjej1B1-98</strain>
    </source>
</reference>
<dbReference type="PANTHER" id="PTHR43580:SF2">
    <property type="entry name" value="CYTOKINE-LIKE NUCLEAR FACTOR N-PAC"/>
    <property type="match status" value="1"/>
</dbReference>
<dbReference type="GO" id="GO:0000785">
    <property type="term" value="C:chromatin"/>
    <property type="evidence" value="ECO:0007669"/>
    <property type="project" value="TreeGrafter"/>
</dbReference>
<dbReference type="Gene3D" id="3.40.50.720">
    <property type="entry name" value="NAD(P)-binding Rossmann-like Domain"/>
    <property type="match status" value="1"/>
</dbReference>
<name>A0A9D1YXI1_9MICO</name>
<dbReference type="SUPFAM" id="SSF51735">
    <property type="entry name" value="NAD(P)-binding Rossmann-fold domains"/>
    <property type="match status" value="1"/>
</dbReference>
<comment type="caution">
    <text evidence="3">The sequence shown here is derived from an EMBL/GenBank/DDBJ whole genome shotgun (WGS) entry which is preliminary data.</text>
</comment>